<accession>A0A5Q4BUQ4</accession>
<feature type="region of interest" description="Disordered" evidence="1">
    <location>
        <begin position="251"/>
        <end position="427"/>
    </location>
</feature>
<sequence length="427" mass="46786">MSVLLYVQQELKEHLGDEAYFQTLENTHPCTACVGSLHRHIFLRCCEAEVAGPCILCSREGNECTAIPVELLGAAQTIWNCAKVIADKHKKGELDGVQRWHSHRALERACTAWNELLAFLEQPVDFGGLGLDVVQMHEAAMMREMTIIGLLQKVGIIESTEELLARLVALAPPWSQHKEPARKLRTTLRDLKVAKDVPVSGVAQEGSISEFPQLIAAEVVGELSTVPWAMAPVLDVRYPGVRLRICEETMKEHQAWRGGSVDADTLEDSDEEAPADQGAPAVSKGDDGLKNDDDDDENSINPAHEQKQEHESQSVSGPESPKEPAKPKHARPADGNLSKNAVTAGKTARKSNGPARLGHKSNRSMDKNNEDVDDDDRSETEEEESGGKARPGPLTRPRKRRAPADEEDTGNSAGKPRKRTRALKKIA</sequence>
<feature type="compositionally biased region" description="Acidic residues" evidence="1">
    <location>
        <begin position="264"/>
        <end position="274"/>
    </location>
</feature>
<evidence type="ECO:0000313" key="3">
    <source>
        <dbReference type="Proteomes" id="UP000326340"/>
    </source>
</evidence>
<organism evidence="2 3">
    <name type="scientific">Colletotrichum shisoi</name>
    <dbReference type="NCBI Taxonomy" id="2078593"/>
    <lineage>
        <taxon>Eukaryota</taxon>
        <taxon>Fungi</taxon>
        <taxon>Dikarya</taxon>
        <taxon>Ascomycota</taxon>
        <taxon>Pezizomycotina</taxon>
        <taxon>Sordariomycetes</taxon>
        <taxon>Hypocreomycetidae</taxon>
        <taxon>Glomerellales</taxon>
        <taxon>Glomerellaceae</taxon>
        <taxon>Colletotrichum</taxon>
        <taxon>Colletotrichum destructivum species complex</taxon>
    </lineage>
</organism>
<name>A0A5Q4BUQ4_9PEZI</name>
<proteinExistence type="predicted"/>
<feature type="compositionally biased region" description="Acidic residues" evidence="1">
    <location>
        <begin position="371"/>
        <end position="384"/>
    </location>
</feature>
<evidence type="ECO:0000313" key="2">
    <source>
        <dbReference type="EMBL" id="TQN70356.1"/>
    </source>
</evidence>
<feature type="non-terminal residue" evidence="2">
    <location>
        <position position="427"/>
    </location>
</feature>
<protein>
    <submittedName>
        <fullName evidence="2">Uncharacterized protein</fullName>
    </submittedName>
</protein>
<dbReference type="Proteomes" id="UP000326340">
    <property type="component" value="Unassembled WGS sequence"/>
</dbReference>
<keyword evidence="3" id="KW-1185">Reference proteome</keyword>
<dbReference type="AlphaFoldDB" id="A0A5Q4BUQ4"/>
<feature type="compositionally biased region" description="Basic residues" evidence="1">
    <location>
        <begin position="415"/>
        <end position="427"/>
    </location>
</feature>
<gene>
    <name evidence="2" type="ORF">CSHISOI_05129</name>
</gene>
<comment type="caution">
    <text evidence="2">The sequence shown here is derived from an EMBL/GenBank/DDBJ whole genome shotgun (WGS) entry which is preliminary data.</text>
</comment>
<dbReference type="OrthoDB" id="4850838at2759"/>
<dbReference type="EMBL" id="PUHP01000396">
    <property type="protein sequence ID" value="TQN70356.1"/>
    <property type="molecule type" value="Genomic_DNA"/>
</dbReference>
<evidence type="ECO:0000256" key="1">
    <source>
        <dbReference type="SAM" id="MobiDB-lite"/>
    </source>
</evidence>
<reference evidence="2 3" key="1">
    <citation type="journal article" date="2019" name="Sci. Rep.">
        <title>Colletotrichum shisoi sp. nov., an anthracnose pathogen of Perilla frutescens in Japan: molecular phylogenetic, morphological and genomic evidence.</title>
        <authorList>
            <person name="Gan P."/>
            <person name="Tsushima A."/>
            <person name="Hiroyama R."/>
            <person name="Narusaka M."/>
            <person name="Takano Y."/>
            <person name="Narusaka Y."/>
            <person name="Kawaradani M."/>
            <person name="Damm U."/>
            <person name="Shirasu K."/>
        </authorList>
    </citation>
    <scope>NUCLEOTIDE SEQUENCE [LARGE SCALE GENOMIC DNA]</scope>
    <source>
        <strain evidence="2 3">PG-2018a</strain>
    </source>
</reference>